<evidence type="ECO:0000259" key="5">
    <source>
        <dbReference type="Pfam" id="PF00389"/>
    </source>
</evidence>
<keyword evidence="2 4" id="KW-0560">Oxidoreductase</keyword>
<dbReference type="PANTHER" id="PTHR43761:SF1">
    <property type="entry name" value="D-ISOMER SPECIFIC 2-HYDROXYACID DEHYDROGENASE CATALYTIC DOMAIN-CONTAINING PROTEIN-RELATED"/>
    <property type="match status" value="1"/>
</dbReference>
<organism evidence="7 8">
    <name type="scientific">Mycobacterium pinniadriaticum</name>
    <dbReference type="NCBI Taxonomy" id="2994102"/>
    <lineage>
        <taxon>Bacteria</taxon>
        <taxon>Bacillati</taxon>
        <taxon>Actinomycetota</taxon>
        <taxon>Actinomycetes</taxon>
        <taxon>Mycobacteriales</taxon>
        <taxon>Mycobacteriaceae</taxon>
        <taxon>Mycobacterium</taxon>
    </lineage>
</organism>
<proteinExistence type="inferred from homology"/>
<feature type="domain" description="D-isomer specific 2-hydroxyacid dehydrogenase catalytic" evidence="5">
    <location>
        <begin position="32"/>
        <end position="318"/>
    </location>
</feature>
<evidence type="ECO:0000259" key="6">
    <source>
        <dbReference type="Pfam" id="PF02826"/>
    </source>
</evidence>
<dbReference type="Proteomes" id="UP001300745">
    <property type="component" value="Unassembled WGS sequence"/>
</dbReference>
<accession>A0ABT3SHG2</accession>
<feature type="domain" description="D-isomer specific 2-hydroxyacid dehydrogenase NAD-binding" evidence="6">
    <location>
        <begin position="114"/>
        <end position="285"/>
    </location>
</feature>
<dbReference type="RefSeq" id="WP_265998781.1">
    <property type="nucleotide sequence ID" value="NZ_JAPJDN010000019.1"/>
</dbReference>
<sequence>MDHQTVAVRVLAHFLPGQSVLDIVAPETGWLDVRWCHEDDDETLHRELPEAEVIWHVLRPLSGADLSRGQRLRLVHKLGAGVNTIDVAAATELGIAVANMPGANAPSVAEGAVLLMLAALRRLPALDRATRQGLGWPTDTSLGETVRDIGSCTVGLVGYGNIAKRVEKIVLAMGGTVVHTNTADDGTDTWRPLSGLLAESDIVSLHLPLTPATDKLINTAALDTMRPHAVLVNTSRGGVIDEPALADALRDGRLAAAGLDVFASEPVDPDNPLLQLDNVVVTPHVTWYTVDTMRRYLIHAVDNCRRLHDGRDLVNVVNGRQDVRRIHR</sequence>
<name>A0ABT3SHG2_9MYCO</name>
<dbReference type="SUPFAM" id="SSF51735">
    <property type="entry name" value="NAD(P)-binding Rossmann-fold domains"/>
    <property type="match status" value="1"/>
</dbReference>
<reference evidence="7 8" key="1">
    <citation type="submission" date="2022-11" db="EMBL/GenBank/DDBJ databases">
        <title>Mycobacterium sp. nov.</title>
        <authorList>
            <person name="Papic B."/>
            <person name="Spicic S."/>
            <person name="Duvnjak S."/>
        </authorList>
    </citation>
    <scope>NUCLEOTIDE SEQUENCE [LARGE SCALE GENOMIC DNA]</scope>
    <source>
        <strain evidence="7 8">CVI_P4</strain>
    </source>
</reference>
<keyword evidence="3" id="KW-0520">NAD</keyword>
<protein>
    <submittedName>
        <fullName evidence="7">2-hydroxyacid dehydrogenase</fullName>
    </submittedName>
</protein>
<dbReference type="EMBL" id="JAPJDO010000019">
    <property type="protein sequence ID" value="MCX2938959.1"/>
    <property type="molecule type" value="Genomic_DNA"/>
</dbReference>
<dbReference type="InterPro" id="IPR006140">
    <property type="entry name" value="D-isomer_DH_NAD-bd"/>
</dbReference>
<dbReference type="Gene3D" id="3.40.50.720">
    <property type="entry name" value="NAD(P)-binding Rossmann-like Domain"/>
    <property type="match status" value="2"/>
</dbReference>
<dbReference type="Pfam" id="PF00389">
    <property type="entry name" value="2-Hacid_dh"/>
    <property type="match status" value="1"/>
</dbReference>
<evidence type="ECO:0000313" key="8">
    <source>
        <dbReference type="Proteomes" id="UP001300745"/>
    </source>
</evidence>
<evidence type="ECO:0000256" key="4">
    <source>
        <dbReference type="RuleBase" id="RU003719"/>
    </source>
</evidence>
<gene>
    <name evidence="7" type="ORF">ORI27_19865</name>
</gene>
<evidence type="ECO:0000313" key="7">
    <source>
        <dbReference type="EMBL" id="MCX2938959.1"/>
    </source>
</evidence>
<dbReference type="Pfam" id="PF02826">
    <property type="entry name" value="2-Hacid_dh_C"/>
    <property type="match status" value="1"/>
</dbReference>
<dbReference type="CDD" id="cd12175">
    <property type="entry name" value="2-Hacid_dh_11"/>
    <property type="match status" value="1"/>
</dbReference>
<dbReference type="InterPro" id="IPR006139">
    <property type="entry name" value="D-isomer_2_OHA_DH_cat_dom"/>
</dbReference>
<dbReference type="InterPro" id="IPR036291">
    <property type="entry name" value="NAD(P)-bd_dom_sf"/>
</dbReference>
<dbReference type="PANTHER" id="PTHR43761">
    <property type="entry name" value="D-ISOMER SPECIFIC 2-HYDROXYACID DEHYDROGENASE FAMILY PROTEIN (AFU_ORTHOLOGUE AFUA_1G13630)"/>
    <property type="match status" value="1"/>
</dbReference>
<dbReference type="SUPFAM" id="SSF52283">
    <property type="entry name" value="Formate/glycerate dehydrogenase catalytic domain-like"/>
    <property type="match status" value="1"/>
</dbReference>
<dbReference type="InterPro" id="IPR029753">
    <property type="entry name" value="D-isomer_DH_CS"/>
</dbReference>
<dbReference type="InterPro" id="IPR050418">
    <property type="entry name" value="D-iso_2-hydroxyacid_DH_PdxB"/>
</dbReference>
<evidence type="ECO:0000256" key="2">
    <source>
        <dbReference type="ARBA" id="ARBA00023002"/>
    </source>
</evidence>
<keyword evidence="8" id="KW-1185">Reference proteome</keyword>
<evidence type="ECO:0000256" key="1">
    <source>
        <dbReference type="ARBA" id="ARBA00005854"/>
    </source>
</evidence>
<comment type="caution">
    <text evidence="7">The sequence shown here is derived from an EMBL/GenBank/DDBJ whole genome shotgun (WGS) entry which is preliminary data.</text>
</comment>
<evidence type="ECO:0000256" key="3">
    <source>
        <dbReference type="ARBA" id="ARBA00023027"/>
    </source>
</evidence>
<dbReference type="PROSITE" id="PS00670">
    <property type="entry name" value="D_2_HYDROXYACID_DH_2"/>
    <property type="match status" value="1"/>
</dbReference>
<comment type="similarity">
    <text evidence="1 4">Belongs to the D-isomer specific 2-hydroxyacid dehydrogenase family.</text>
</comment>